<keyword evidence="3" id="KW-0813">Transport</keyword>
<proteinExistence type="inferred from homology"/>
<protein>
    <submittedName>
        <fullName evidence="13">C-terminal autoproteolytic of nucleoporin nup98</fullName>
    </submittedName>
</protein>
<feature type="region of interest" description="Disordered" evidence="11">
    <location>
        <begin position="680"/>
        <end position="702"/>
    </location>
</feature>
<dbReference type="Proteomes" id="UP000254866">
    <property type="component" value="Unassembled WGS sequence"/>
</dbReference>
<feature type="domain" description="Peptidase S59" evidence="12">
    <location>
        <begin position="968"/>
        <end position="1110"/>
    </location>
</feature>
<dbReference type="EMBL" id="NPIC01000002">
    <property type="protein sequence ID" value="RDL39581.1"/>
    <property type="molecule type" value="Genomic_DNA"/>
</dbReference>
<evidence type="ECO:0000256" key="10">
    <source>
        <dbReference type="ARBA" id="ARBA00023242"/>
    </source>
</evidence>
<keyword evidence="6" id="KW-0509">mRNA transport</keyword>
<dbReference type="FunFam" id="3.30.1610.10:FF:000003">
    <property type="entry name" value="Nucleoporin SONB, putative"/>
    <property type="match status" value="1"/>
</dbReference>
<comment type="subcellular location">
    <subcellularLocation>
        <location evidence="1">Nucleus</location>
        <location evidence="1">Nuclear pore complex</location>
    </subcellularLocation>
</comment>
<dbReference type="STRING" id="2656787.A0A370TVM6"/>
<accession>A0A370TVM6</accession>
<dbReference type="InterPro" id="IPR036903">
    <property type="entry name" value="Nup98_auto-Pept-S59_dom_sf"/>
</dbReference>
<dbReference type="FunFam" id="1.10.10.2360:FF:000001">
    <property type="entry name" value="Nuclear pore complex protein Nup98-Nup96"/>
    <property type="match status" value="1"/>
</dbReference>
<evidence type="ECO:0000313" key="13">
    <source>
        <dbReference type="EMBL" id="RDL39581.1"/>
    </source>
</evidence>
<evidence type="ECO:0000256" key="4">
    <source>
        <dbReference type="ARBA" id="ARBA00022737"/>
    </source>
</evidence>
<evidence type="ECO:0000256" key="3">
    <source>
        <dbReference type="ARBA" id="ARBA00022448"/>
    </source>
</evidence>
<dbReference type="Gene3D" id="1.25.40.690">
    <property type="match status" value="1"/>
</dbReference>
<dbReference type="OrthoDB" id="3797628at2759"/>
<dbReference type="Pfam" id="PF12110">
    <property type="entry name" value="Nup96"/>
    <property type="match status" value="1"/>
</dbReference>
<keyword evidence="5" id="KW-0068">Autocatalytic cleavage</keyword>
<dbReference type="GO" id="GO:0017056">
    <property type="term" value="F:structural constituent of nuclear pore"/>
    <property type="evidence" value="ECO:0007669"/>
    <property type="project" value="InterPro"/>
</dbReference>
<evidence type="ECO:0000256" key="11">
    <source>
        <dbReference type="SAM" id="MobiDB-lite"/>
    </source>
</evidence>
<evidence type="ECO:0000256" key="1">
    <source>
        <dbReference type="ARBA" id="ARBA00004567"/>
    </source>
</evidence>
<dbReference type="GO" id="GO:0008139">
    <property type="term" value="F:nuclear localization sequence binding"/>
    <property type="evidence" value="ECO:0007669"/>
    <property type="project" value="TreeGrafter"/>
</dbReference>
<dbReference type="RefSeq" id="XP_031872237.1">
    <property type="nucleotide sequence ID" value="XM_032012544.1"/>
</dbReference>
<dbReference type="GeneID" id="43596770"/>
<feature type="region of interest" description="Disordered" evidence="11">
    <location>
        <begin position="889"/>
        <end position="928"/>
    </location>
</feature>
<keyword evidence="8" id="KW-0811">Translocation</keyword>
<dbReference type="GO" id="GO:0003723">
    <property type="term" value="F:RNA binding"/>
    <property type="evidence" value="ECO:0007669"/>
    <property type="project" value="TreeGrafter"/>
</dbReference>
<feature type="region of interest" description="Disordered" evidence="11">
    <location>
        <begin position="949"/>
        <end position="970"/>
    </location>
</feature>
<dbReference type="GO" id="GO:0034398">
    <property type="term" value="P:telomere tethering at nuclear periphery"/>
    <property type="evidence" value="ECO:0007669"/>
    <property type="project" value="TreeGrafter"/>
</dbReference>
<keyword evidence="14" id="KW-1185">Reference proteome</keyword>
<dbReference type="GO" id="GO:0051028">
    <property type="term" value="P:mRNA transport"/>
    <property type="evidence" value="ECO:0007669"/>
    <property type="project" value="UniProtKB-KW"/>
</dbReference>
<feature type="region of interest" description="Disordered" evidence="11">
    <location>
        <begin position="559"/>
        <end position="578"/>
    </location>
</feature>
<comment type="caution">
    <text evidence="13">The sequence shown here is derived from an EMBL/GenBank/DDBJ whole genome shotgun (WGS) entry which is preliminary data.</text>
</comment>
<name>A0A370TVM6_9HELO</name>
<keyword evidence="9" id="KW-0906">Nuclear pore complex</keyword>
<feature type="region of interest" description="Disordered" evidence="11">
    <location>
        <begin position="858"/>
        <end position="877"/>
    </location>
</feature>
<dbReference type="PANTHER" id="PTHR23198">
    <property type="entry name" value="NUCLEOPORIN"/>
    <property type="match status" value="1"/>
</dbReference>
<dbReference type="SUPFAM" id="SSF82215">
    <property type="entry name" value="C-terminal autoproteolytic domain of nucleoporin nup98"/>
    <property type="match status" value="1"/>
</dbReference>
<dbReference type="GO" id="GO:0006405">
    <property type="term" value="P:RNA export from nucleus"/>
    <property type="evidence" value="ECO:0007669"/>
    <property type="project" value="TreeGrafter"/>
</dbReference>
<dbReference type="Pfam" id="PF13634">
    <property type="entry name" value="Nucleoporin_FG"/>
    <property type="match status" value="3"/>
</dbReference>
<feature type="region of interest" description="Disordered" evidence="11">
    <location>
        <begin position="1"/>
        <end position="43"/>
    </location>
</feature>
<feature type="compositionally biased region" description="Polar residues" evidence="11">
    <location>
        <begin position="954"/>
        <end position="963"/>
    </location>
</feature>
<dbReference type="InterPro" id="IPR007230">
    <property type="entry name" value="Nup98_auto-Pept-S59_dom"/>
</dbReference>
<evidence type="ECO:0000256" key="8">
    <source>
        <dbReference type="ARBA" id="ARBA00023010"/>
    </source>
</evidence>
<feature type="region of interest" description="Disordered" evidence="11">
    <location>
        <begin position="512"/>
        <end position="553"/>
    </location>
</feature>
<evidence type="ECO:0000313" key="14">
    <source>
        <dbReference type="Proteomes" id="UP000254866"/>
    </source>
</evidence>
<feature type="compositionally biased region" description="Low complexity" evidence="11">
    <location>
        <begin position="689"/>
        <end position="702"/>
    </location>
</feature>
<reference evidence="13 14" key="1">
    <citation type="journal article" date="2018" name="IMA Fungus">
        <title>IMA Genome-F 9: Draft genome sequence of Annulohypoxylon stygium, Aspergillus mulundensis, Berkeleyomyces basicola (syn. Thielaviopsis basicola), Ceratocystis smalleyi, two Cercospora beticola strains, Coleophoma cylindrospora, Fusarium fracticaudum, Phialophora cf. hyalina, and Morchella septimelata.</title>
        <authorList>
            <person name="Wingfield B.D."/>
            <person name="Bills G.F."/>
            <person name="Dong Y."/>
            <person name="Huang W."/>
            <person name="Nel W.J."/>
            <person name="Swalarsk-Parry B.S."/>
            <person name="Vaghefi N."/>
            <person name="Wilken P.M."/>
            <person name="An Z."/>
            <person name="de Beer Z.W."/>
            <person name="De Vos L."/>
            <person name="Chen L."/>
            <person name="Duong T.A."/>
            <person name="Gao Y."/>
            <person name="Hammerbacher A."/>
            <person name="Kikkert J.R."/>
            <person name="Li Y."/>
            <person name="Li H."/>
            <person name="Li K."/>
            <person name="Li Q."/>
            <person name="Liu X."/>
            <person name="Ma X."/>
            <person name="Naidoo K."/>
            <person name="Pethybridge S.J."/>
            <person name="Sun J."/>
            <person name="Steenkamp E.T."/>
            <person name="van der Nest M.A."/>
            <person name="van Wyk S."/>
            <person name="Wingfield M.J."/>
            <person name="Xiong C."/>
            <person name="Yue Q."/>
            <person name="Zhang X."/>
        </authorList>
    </citation>
    <scope>NUCLEOTIDE SEQUENCE [LARGE SCALE GENOMIC DNA]</scope>
    <source>
        <strain evidence="13 14">BP 5553</strain>
    </source>
</reference>
<dbReference type="Gene3D" id="1.10.10.2360">
    <property type="match status" value="1"/>
</dbReference>
<dbReference type="PANTHER" id="PTHR23198:SF6">
    <property type="entry name" value="NUCLEAR PORE COMPLEX PROTEIN NUP98-NUP96"/>
    <property type="match status" value="1"/>
</dbReference>
<evidence type="ECO:0000256" key="9">
    <source>
        <dbReference type="ARBA" id="ARBA00023132"/>
    </source>
</evidence>
<sequence>MSGFGGFGFGQNNNQSQNTGGFGGFGSTANTNTNTGRVDAGPHRESITYSDLLRDTGFGSATNTGFGGTNTTGGGLFGGGSTGGFGGSGGSGSFCTRADISIRTSFHSSIAFPAKLAESPVNETRLIIYGMDTRCFFGAIVKMEDSLTLVPYTGGFGGSGTAGFGAKPFGSTTTTTGGSIFGGGTPTTTATNTGTSGFGGFGSTGGGNTASGFGSNASTGGGLFGAASKPAFGGSATSTPFGGGATSSPFGGTTTGAFGAPAATALGGATGECQGTGVVPFQAFVEKEPNSTSNQQNSFQSICFQQPYQKFSPEELRLADYTAGRKFGNASNQPGAFGASSGFGGSFGAGGTTGGFGNTAANTNTGGGLFGGGAASTPFGTTQAATPGFGANTATAGGGLFGAKPAAAGGLFGAQTSAPASGGMFGTTGTSGFGGANTTGGGGFGASNTSGGLFGSNTAAKPSFSFGASQPAAATTGFGTATSGGFGSGGGLFGNTGQQQNTATPFGAAQQTNTAAPFGGFGSTQQQQPAGGTSLFGNTAQKPAGGAFGSTPAASTGGGLFGGAQATSTTNPFGATTNTQNTGGLFGAKPAATSTGLFGNTAAQPNTGGGLFGGFGNQNANTAQQPSGSLFGGLNNQAKPSAFPQQSQQTGGSLFGGAGSQQQGGGLFGASINNQQAQQPQNSLFGNNSLLGTSQQGQQTPQSLTASIGDNAAYGGASLFANLASTQMNNPGPIATPLSGSVKQKKNSALPMYKLNSASTSRFTTPQKRGFGFSYSSYGTPGSASSTSSTPGAFGGSTLGSTFSRTLKTSMSTSSLRRSFGPEDSILAPGAFSASPAARQFGSTGSVKKLNINRSLRNDLFTPPNPVHTPSTPGQNGILKKRVSFETNGISGSSPLKNATNAASPSSQELGLLRPAPGTNGVKPAAAASPEMEQVQNNELAVVHEEEAPVPAPLNTQMQPTTQDDQEPGRYWMSPSKAAIEGMNRMQRSKVTNFTVGREGIGQVRFDVPVDLTNINLDEIMGNIVQLVMRSATVYSDPAKKPPMGKGLNVPAVISLMNSWPRKRDGKTPSGEKSGARFKKHIDRLKKVKDTKFVSYDKDHGIWTFSVEHFTTYGFPEDDETDGEGMSEFGQSTLSAPPDTPTPKSGGLERSFASTSQATHTESDPDDTFEFRKKKILPGAFDDQVLYVDDEEMDHDMVGQDGESFLDERSVGSQSENGVEEPMEQDDVFYDDESVSIVDQEMAGSYPQVGNTTELGEEDSQYDGGMDEDTEAHDALARARIRAAHKAETPLKRKFAAGNDWTDTLRKTISPQKQDRAALKSLINILEMDPQPESELTPTARRVISDPRGFATSIDLMNSLFGQTKSPIKAPKVPAKAKGFEWPYAKRPKTADSEMTNMTEADRAFHESMKPSWGPDGALVYASPADSKPLGKSSRRSRERNGLLAIQKGAIVSECRDVRFAKFSNEVSAGFLKKQKAMTVITESEDVPFARLKDNFSFSDFYDEGNARDPAALHDTLVWTLAGILWDKIPVPEGLEHVPSIVDRLRKERLSAFWQKLVETASAQQVALAKSNEEKAIACLSARRVADACGHLINGKDFHLATLIALIGGKRSVKRDIREQLNEWQKSRLLSELNQPIRALYEMLSGNVSVCEGSKGAPGEDRIESFIISKRFGLGWRQAFGLRLWYGIMSDEPLEEAVEKFAEDLSQGKETARPQAWYVQEKIPALWEDKEREDREDLLWGLLKLYTYQDMALERTLGPANSQLSPLNFRLAWQLSQALISAKAVNYNDNFKADQTTLSFASQLTNEGSWLDTVFVLLHLSSPMARAKSIQDHLAHFAGQIGSEDSESFTTLTQTFKIPTSWIWEAKALYKRSVDKDSRGEVECLIKAGSFNEAHRTFAREVAPKNVVELDNDVLRTLLHGFRGKENTISEWHLGGQIYLDYLELLESQKYARAVDHHALERLLVGLPAVVEESRHPSFMERVAVETISGTAAKAVIATARKGEKADLPKILRLPLTEDNYLKYTVDLSIEYYRSTVASR</sequence>
<dbReference type="InterPro" id="IPR037665">
    <property type="entry name" value="Nucleoporin_S59-like"/>
</dbReference>
<feature type="region of interest" description="Disordered" evidence="11">
    <location>
        <begin position="1116"/>
        <end position="1170"/>
    </location>
</feature>
<feature type="compositionally biased region" description="Low complexity" evidence="11">
    <location>
        <begin position="10"/>
        <end position="19"/>
    </location>
</feature>
<organism evidence="13 14">
    <name type="scientific">Venustampulla echinocandica</name>
    <dbReference type="NCBI Taxonomy" id="2656787"/>
    <lineage>
        <taxon>Eukaryota</taxon>
        <taxon>Fungi</taxon>
        <taxon>Dikarya</taxon>
        <taxon>Ascomycota</taxon>
        <taxon>Pezizomycotina</taxon>
        <taxon>Leotiomycetes</taxon>
        <taxon>Helotiales</taxon>
        <taxon>Pleuroascaceae</taxon>
        <taxon>Venustampulla</taxon>
    </lineage>
</organism>
<evidence type="ECO:0000259" key="12">
    <source>
        <dbReference type="PROSITE" id="PS51434"/>
    </source>
</evidence>
<feature type="compositionally biased region" description="Polar residues" evidence="11">
    <location>
        <begin position="523"/>
        <end position="541"/>
    </location>
</feature>
<evidence type="ECO:0000256" key="6">
    <source>
        <dbReference type="ARBA" id="ARBA00022816"/>
    </source>
</evidence>
<gene>
    <name evidence="13" type="ORF">BP5553_03921</name>
</gene>
<evidence type="ECO:0000256" key="7">
    <source>
        <dbReference type="ARBA" id="ARBA00022927"/>
    </source>
</evidence>
<keyword evidence="7" id="KW-0653">Protein transport</keyword>
<feature type="compositionally biased region" description="Polar residues" evidence="11">
    <location>
        <begin position="889"/>
        <end position="909"/>
    </location>
</feature>
<keyword evidence="10" id="KW-0539">Nucleus</keyword>
<dbReference type="GO" id="GO:0006606">
    <property type="term" value="P:protein import into nucleus"/>
    <property type="evidence" value="ECO:0007669"/>
    <property type="project" value="TreeGrafter"/>
</dbReference>
<dbReference type="InterPro" id="IPR025574">
    <property type="entry name" value="Nucleoporin_FG_rpt"/>
</dbReference>
<evidence type="ECO:0000256" key="5">
    <source>
        <dbReference type="ARBA" id="ARBA00022813"/>
    </source>
</evidence>
<dbReference type="GO" id="GO:0000973">
    <property type="term" value="P:post-transcriptional tethering of RNA polymerase II gene DNA at nuclear periphery"/>
    <property type="evidence" value="ECO:0007669"/>
    <property type="project" value="TreeGrafter"/>
</dbReference>
<feature type="compositionally biased region" description="Acidic residues" evidence="11">
    <location>
        <begin position="1116"/>
        <end position="1125"/>
    </location>
</feature>
<feature type="compositionally biased region" description="Low complexity" evidence="11">
    <location>
        <begin position="27"/>
        <end position="36"/>
    </location>
</feature>
<feature type="compositionally biased region" description="Polar residues" evidence="11">
    <location>
        <begin position="565"/>
        <end position="578"/>
    </location>
</feature>
<comment type="similarity">
    <text evidence="2">Belongs to the nucleoporin GLFG family.</text>
</comment>
<dbReference type="PROSITE" id="PS51434">
    <property type="entry name" value="NUP_C"/>
    <property type="match status" value="1"/>
</dbReference>
<feature type="compositionally biased region" description="Polar residues" evidence="11">
    <location>
        <begin position="617"/>
        <end position="650"/>
    </location>
</feature>
<dbReference type="GO" id="GO:0044614">
    <property type="term" value="C:nuclear pore cytoplasmic filaments"/>
    <property type="evidence" value="ECO:0007669"/>
    <property type="project" value="TreeGrafter"/>
</dbReference>
<keyword evidence="4" id="KW-0677">Repeat</keyword>
<dbReference type="Pfam" id="PF04096">
    <property type="entry name" value="Nucleoporin2"/>
    <property type="match status" value="1"/>
</dbReference>
<feature type="region of interest" description="Disordered" evidence="11">
    <location>
        <begin position="609"/>
        <end position="660"/>
    </location>
</feature>
<evidence type="ECO:0000256" key="2">
    <source>
        <dbReference type="ARBA" id="ARBA00008926"/>
    </source>
</evidence>
<dbReference type="Gene3D" id="3.30.1610.10">
    <property type="entry name" value="Peptidase S59, nucleoporin"/>
    <property type="match status" value="1"/>
</dbReference>
<dbReference type="InterPro" id="IPR021967">
    <property type="entry name" value="Nup98_C"/>
</dbReference>